<name>A0AAN4ZIN4_9BILA</name>
<gene>
    <name evidence="2" type="ORF">PMAYCL1PPCAC_09253</name>
</gene>
<dbReference type="AlphaFoldDB" id="A0AAN4ZIN4"/>
<dbReference type="EMBL" id="BTRK01000002">
    <property type="protein sequence ID" value="GMR39058.1"/>
    <property type="molecule type" value="Genomic_DNA"/>
</dbReference>
<proteinExistence type="predicted"/>
<evidence type="ECO:0000256" key="1">
    <source>
        <dbReference type="SAM" id="MobiDB-lite"/>
    </source>
</evidence>
<keyword evidence="3" id="KW-1185">Reference proteome</keyword>
<feature type="compositionally biased region" description="Polar residues" evidence="1">
    <location>
        <begin position="34"/>
        <end position="46"/>
    </location>
</feature>
<protein>
    <submittedName>
        <fullName evidence="2">Uncharacterized protein</fullName>
    </submittedName>
</protein>
<evidence type="ECO:0000313" key="3">
    <source>
        <dbReference type="Proteomes" id="UP001328107"/>
    </source>
</evidence>
<dbReference type="Proteomes" id="UP001328107">
    <property type="component" value="Unassembled WGS sequence"/>
</dbReference>
<sequence>SLPTDYSLIGTLQFNLGTLPSRFAHLTTIDEQSNVATAPSTSTIAEETSHTRTRMITRTSEPDPMLADYQCGRKYDKRDDWKVLIISPCNMPPKK</sequence>
<feature type="non-terminal residue" evidence="2">
    <location>
        <position position="1"/>
    </location>
</feature>
<accession>A0AAN4ZIN4</accession>
<comment type="caution">
    <text evidence="2">The sequence shown here is derived from an EMBL/GenBank/DDBJ whole genome shotgun (WGS) entry which is preliminary data.</text>
</comment>
<reference evidence="3" key="1">
    <citation type="submission" date="2022-10" db="EMBL/GenBank/DDBJ databases">
        <title>Genome assembly of Pristionchus species.</title>
        <authorList>
            <person name="Yoshida K."/>
            <person name="Sommer R.J."/>
        </authorList>
    </citation>
    <scope>NUCLEOTIDE SEQUENCE [LARGE SCALE GENOMIC DNA]</scope>
    <source>
        <strain evidence="3">RS5460</strain>
    </source>
</reference>
<evidence type="ECO:0000313" key="2">
    <source>
        <dbReference type="EMBL" id="GMR39058.1"/>
    </source>
</evidence>
<organism evidence="2 3">
    <name type="scientific">Pristionchus mayeri</name>
    <dbReference type="NCBI Taxonomy" id="1317129"/>
    <lineage>
        <taxon>Eukaryota</taxon>
        <taxon>Metazoa</taxon>
        <taxon>Ecdysozoa</taxon>
        <taxon>Nematoda</taxon>
        <taxon>Chromadorea</taxon>
        <taxon>Rhabditida</taxon>
        <taxon>Rhabditina</taxon>
        <taxon>Diplogasteromorpha</taxon>
        <taxon>Diplogasteroidea</taxon>
        <taxon>Neodiplogasteridae</taxon>
        <taxon>Pristionchus</taxon>
    </lineage>
</organism>
<feature type="region of interest" description="Disordered" evidence="1">
    <location>
        <begin position="34"/>
        <end position="54"/>
    </location>
</feature>